<feature type="domain" description="Chorismate-utilising enzyme C-terminal" evidence="1">
    <location>
        <begin position="149"/>
        <end position="405"/>
    </location>
</feature>
<dbReference type="SUPFAM" id="SSF56322">
    <property type="entry name" value="ADC synthase"/>
    <property type="match status" value="1"/>
</dbReference>
<organism evidence="3 4">
    <name type="scientific">Pedobacter flavus</name>
    <dbReference type="NCBI Taxonomy" id="3113906"/>
    <lineage>
        <taxon>Bacteria</taxon>
        <taxon>Pseudomonadati</taxon>
        <taxon>Bacteroidota</taxon>
        <taxon>Sphingobacteriia</taxon>
        <taxon>Sphingobacteriales</taxon>
        <taxon>Sphingobacteriaceae</taxon>
        <taxon>Pedobacter</taxon>
    </lineage>
</organism>
<name>A0ABU7GXU1_9SPHI</name>
<reference evidence="3 4" key="1">
    <citation type="submission" date="2024-01" db="EMBL/GenBank/DDBJ databases">
        <title>Pedobacter sp. nov., isolated from oil-contaminated soil.</title>
        <authorList>
            <person name="Le N.T.T."/>
        </authorList>
    </citation>
    <scope>NUCLEOTIDE SEQUENCE [LARGE SCALE GENOMIC DNA]</scope>
    <source>
        <strain evidence="3 4">VNH31</strain>
    </source>
</reference>
<dbReference type="Proteomes" id="UP001337681">
    <property type="component" value="Unassembled WGS sequence"/>
</dbReference>
<evidence type="ECO:0000313" key="4">
    <source>
        <dbReference type="Proteomes" id="UP001337681"/>
    </source>
</evidence>
<dbReference type="InterPro" id="IPR019999">
    <property type="entry name" value="Anth_synth_I-like"/>
</dbReference>
<evidence type="ECO:0000313" key="3">
    <source>
        <dbReference type="EMBL" id="MEE1883834.1"/>
    </source>
</evidence>
<keyword evidence="4" id="KW-1185">Reference proteome</keyword>
<protein>
    <submittedName>
        <fullName evidence="3">Anthranilate synthase component I family protein</fullName>
    </submittedName>
</protein>
<evidence type="ECO:0000259" key="1">
    <source>
        <dbReference type="Pfam" id="PF00425"/>
    </source>
</evidence>
<feature type="domain" description="Anthranilate synthase component I N-terminal" evidence="2">
    <location>
        <begin position="58"/>
        <end position="107"/>
    </location>
</feature>
<dbReference type="PANTHER" id="PTHR11236">
    <property type="entry name" value="AMINOBENZOATE/ANTHRANILATE SYNTHASE"/>
    <property type="match status" value="1"/>
</dbReference>
<sequence length="415" mass="47623">MNSDFKIKALNWANQFEVFCFLDSHKYIDKYGRYDWILAIGEDKSIQADHNFFKELEEFQLKNPAFMFGFFSYDLKNQIEDLHSENPDHLQFPLGYFFIPKYLIASKNNQIEIILNPETSFNLFSEINNFKPSVENTHQNISIKPKITKEAYLNKVQSLKEHIAKGDIYEVTFCQEFYATDVSINPINTYLDLTHISPVPFGSLFKYHSKYILSASPERFIQKNDSIVISQPIKGTTSRSNDHEKDNLLKIKLKNDPKEIAENIMIVDLVRNDLTKIAKKGSVGVAELCEIYSFPKVHQMISTITCEVDKATSSVSIIKKCFPMGSMTGAPKIRAMELIEKYEASRRGVFSGSIGYFEPNGNFDFNVLIRSLFYNNENKYLSFQVGGAITHHSEPELEYAECLLKASNILHILNA</sequence>
<dbReference type="RefSeq" id="WP_330144759.1">
    <property type="nucleotide sequence ID" value="NZ_JAZDQU010000001.1"/>
</dbReference>
<dbReference type="Pfam" id="PF00425">
    <property type="entry name" value="Chorismate_bind"/>
    <property type="match status" value="1"/>
</dbReference>
<dbReference type="Gene3D" id="3.60.120.10">
    <property type="entry name" value="Anthranilate synthase"/>
    <property type="match status" value="1"/>
</dbReference>
<dbReference type="InterPro" id="IPR015890">
    <property type="entry name" value="Chorismate_C"/>
</dbReference>
<dbReference type="PANTHER" id="PTHR11236:SF50">
    <property type="entry name" value="AMINODEOXYCHORISMATE SYNTHASE COMPONENT 1"/>
    <property type="match status" value="1"/>
</dbReference>
<dbReference type="Pfam" id="PF04715">
    <property type="entry name" value="Anth_synt_I_N"/>
    <property type="match status" value="1"/>
</dbReference>
<comment type="caution">
    <text evidence="3">The sequence shown here is derived from an EMBL/GenBank/DDBJ whole genome shotgun (WGS) entry which is preliminary data.</text>
</comment>
<dbReference type="EMBL" id="JAZDQU010000001">
    <property type="protein sequence ID" value="MEE1883834.1"/>
    <property type="molecule type" value="Genomic_DNA"/>
</dbReference>
<accession>A0ABU7GXU1</accession>
<evidence type="ECO:0000259" key="2">
    <source>
        <dbReference type="Pfam" id="PF04715"/>
    </source>
</evidence>
<dbReference type="InterPro" id="IPR006805">
    <property type="entry name" value="Anth_synth_I_N"/>
</dbReference>
<dbReference type="PRINTS" id="PR00095">
    <property type="entry name" value="ANTSNTHASEI"/>
</dbReference>
<gene>
    <name evidence="3" type="ORF">VRU49_00250</name>
</gene>
<dbReference type="InterPro" id="IPR005801">
    <property type="entry name" value="ADC_synthase"/>
</dbReference>
<proteinExistence type="predicted"/>